<gene>
    <name evidence="3" type="ORF">LUZ62_071232</name>
</gene>
<sequence length="534" mass="61709">MENTRGAQHYPVLLKLQSTHRSECVIRGESVERLTTRQHKIEMQWDDRYEKYVRKTGLYGLHQIGHIPTDHALISALVERWRQETHTFHFPVGEMTITLQDVAVLLGLPIDGKAISSRTDLDWSATVVELLGKEITPNTFRKKSNVAINISWLHANFYCCPKMADEKTVQQYARAYLLMLIGSVLFTDHSGDTIPAIYLPLIEDFEAAGNLSWGSGALAYLYRELCLATKPKRKQFGGPILLLQIWSWERLPMGRPSICPITEETHLGGEDREKRPPHGYRWCKDRNFSGLVSRKVLEAYRKEIDHLNDGDVKWNPYENQMDLLPPICSKNSDLWRTTAPLIHFWIVEMYNPGRVERQFNCYQVIPPPLCDTMDALHNLKNRSAKDWVKVHHVYLKKWENRRKHCLANERPYDISKNDAYKRWFSNASILYLNDPRGLPDNYSAGKRLRKIAKGVVETFGDTTDKKTREFLRDLLHEVRASIEDVRESVGDEEVFAAFDKNLIEQPARTQVHNNDAGPSCRPATKRTRRSSSSK</sequence>
<evidence type="ECO:0000259" key="2">
    <source>
        <dbReference type="Pfam" id="PF10536"/>
    </source>
</evidence>
<proteinExistence type="predicted"/>
<comment type="caution">
    <text evidence="3">The sequence shown here is derived from an EMBL/GenBank/DDBJ whole genome shotgun (WGS) entry which is preliminary data.</text>
</comment>
<dbReference type="GO" id="GO:0010073">
    <property type="term" value="P:meristem maintenance"/>
    <property type="evidence" value="ECO:0007669"/>
    <property type="project" value="InterPro"/>
</dbReference>
<evidence type="ECO:0000256" key="1">
    <source>
        <dbReference type="SAM" id="MobiDB-lite"/>
    </source>
</evidence>
<feature type="domain" description="Aminotransferase-like plant mobile" evidence="2">
    <location>
        <begin position="57"/>
        <end position="424"/>
    </location>
</feature>
<organism evidence="3 4">
    <name type="scientific">Rhynchospora pubera</name>
    <dbReference type="NCBI Taxonomy" id="906938"/>
    <lineage>
        <taxon>Eukaryota</taxon>
        <taxon>Viridiplantae</taxon>
        <taxon>Streptophyta</taxon>
        <taxon>Embryophyta</taxon>
        <taxon>Tracheophyta</taxon>
        <taxon>Spermatophyta</taxon>
        <taxon>Magnoliopsida</taxon>
        <taxon>Liliopsida</taxon>
        <taxon>Poales</taxon>
        <taxon>Cyperaceae</taxon>
        <taxon>Cyperoideae</taxon>
        <taxon>Rhynchosporeae</taxon>
        <taxon>Rhynchospora</taxon>
    </lineage>
</organism>
<feature type="region of interest" description="Disordered" evidence="1">
    <location>
        <begin position="508"/>
        <end position="534"/>
    </location>
</feature>
<dbReference type="PANTHER" id="PTHR46033">
    <property type="entry name" value="PROTEIN MAIN-LIKE 2"/>
    <property type="match status" value="1"/>
</dbReference>
<protein>
    <recommendedName>
        <fullName evidence="2">Aminotransferase-like plant mobile domain-containing protein</fullName>
    </recommendedName>
</protein>
<evidence type="ECO:0000313" key="4">
    <source>
        <dbReference type="Proteomes" id="UP001140206"/>
    </source>
</evidence>
<dbReference type="Proteomes" id="UP001140206">
    <property type="component" value="Chromosome 4"/>
</dbReference>
<dbReference type="InterPro" id="IPR019557">
    <property type="entry name" value="AminoTfrase-like_pln_mobile"/>
</dbReference>
<dbReference type="PANTHER" id="PTHR46033:SF53">
    <property type="entry name" value="OS01G0531200 PROTEIN"/>
    <property type="match status" value="1"/>
</dbReference>
<keyword evidence="4" id="KW-1185">Reference proteome</keyword>
<accession>A0AAV8D2B0</accession>
<reference evidence="3" key="1">
    <citation type="submission" date="2022-08" db="EMBL/GenBank/DDBJ databases">
        <authorList>
            <person name="Marques A."/>
        </authorList>
    </citation>
    <scope>NUCLEOTIDE SEQUENCE</scope>
    <source>
        <strain evidence="3">RhyPub2mFocal</strain>
        <tissue evidence="3">Leaves</tissue>
    </source>
</reference>
<feature type="compositionally biased region" description="Basic residues" evidence="1">
    <location>
        <begin position="523"/>
        <end position="534"/>
    </location>
</feature>
<evidence type="ECO:0000313" key="3">
    <source>
        <dbReference type="EMBL" id="KAJ4760857.1"/>
    </source>
</evidence>
<dbReference type="AlphaFoldDB" id="A0AAV8D2B0"/>
<name>A0AAV8D2B0_9POAL</name>
<dbReference type="EMBL" id="JAMFTS010000004">
    <property type="protein sequence ID" value="KAJ4760857.1"/>
    <property type="molecule type" value="Genomic_DNA"/>
</dbReference>
<dbReference type="Pfam" id="PF10536">
    <property type="entry name" value="PMD"/>
    <property type="match status" value="1"/>
</dbReference>
<dbReference type="InterPro" id="IPR044824">
    <property type="entry name" value="MAIN-like"/>
</dbReference>